<dbReference type="EMBL" id="FNZR01000001">
    <property type="protein sequence ID" value="SEK25332.1"/>
    <property type="molecule type" value="Genomic_DNA"/>
</dbReference>
<reference evidence="2" key="1">
    <citation type="submission" date="2016-10" db="EMBL/GenBank/DDBJ databases">
        <authorList>
            <person name="Varghese N."/>
            <person name="Submissions S."/>
        </authorList>
    </citation>
    <scope>NUCLEOTIDE SEQUENCE [LARGE SCALE GENOMIC DNA]</scope>
    <source>
        <strain evidence="2">Jip14</strain>
    </source>
</reference>
<protein>
    <submittedName>
        <fullName evidence="1">Uncharacterized protein</fullName>
    </submittedName>
</protein>
<dbReference type="Proteomes" id="UP000198916">
    <property type="component" value="Unassembled WGS sequence"/>
</dbReference>
<keyword evidence="2" id="KW-1185">Reference proteome</keyword>
<name>A0A1H7FLL1_9SPHI</name>
<evidence type="ECO:0000313" key="1">
    <source>
        <dbReference type="EMBL" id="SEK25332.1"/>
    </source>
</evidence>
<gene>
    <name evidence="1" type="ORF">SAMN05421740_101350</name>
</gene>
<accession>A0A1H7FLL1</accession>
<dbReference type="AlphaFoldDB" id="A0A1H7FLL1"/>
<evidence type="ECO:0000313" key="2">
    <source>
        <dbReference type="Proteomes" id="UP000198916"/>
    </source>
</evidence>
<proteinExistence type="predicted"/>
<sequence length="92" mass="10444">MAVKALAIGTGDIRSRLTLAYDQLKTLQMRDSDIPEQFRTDWDFIMSSLTTDPIDRETREVSKNLSKTDTTDCITLAESIFDLMRKLNGLSL</sequence>
<organism evidence="1 2">
    <name type="scientific">Parapedobacter koreensis</name>
    <dbReference type="NCBI Taxonomy" id="332977"/>
    <lineage>
        <taxon>Bacteria</taxon>
        <taxon>Pseudomonadati</taxon>
        <taxon>Bacteroidota</taxon>
        <taxon>Sphingobacteriia</taxon>
        <taxon>Sphingobacteriales</taxon>
        <taxon>Sphingobacteriaceae</taxon>
        <taxon>Parapedobacter</taxon>
    </lineage>
</organism>